<keyword evidence="2" id="KW-1185">Reference proteome</keyword>
<dbReference type="STRING" id="485917.Phep_3376"/>
<reference evidence="1 2" key="1">
    <citation type="journal article" date="2009" name="Stand. Genomic Sci.">
        <title>Complete genome sequence of Pedobacter heparinus type strain (HIM 762-3).</title>
        <authorList>
            <person name="Han C."/>
            <person name="Spring S."/>
            <person name="Lapidus A."/>
            <person name="Del Rio T.G."/>
            <person name="Tice H."/>
            <person name="Copeland A."/>
            <person name="Cheng J.F."/>
            <person name="Lucas S."/>
            <person name="Chen F."/>
            <person name="Nolan M."/>
            <person name="Bruce D."/>
            <person name="Goodwin L."/>
            <person name="Pitluck S."/>
            <person name="Ivanova N."/>
            <person name="Mavromatis K."/>
            <person name="Mikhailova N."/>
            <person name="Pati A."/>
            <person name="Chen A."/>
            <person name="Palaniappan K."/>
            <person name="Land M."/>
            <person name="Hauser L."/>
            <person name="Chang Y.J."/>
            <person name="Jeffries C.C."/>
            <person name="Saunders E."/>
            <person name="Chertkov O."/>
            <person name="Brettin T."/>
            <person name="Goker M."/>
            <person name="Rohde M."/>
            <person name="Bristow J."/>
            <person name="Eisen J.A."/>
            <person name="Markowitz V."/>
            <person name="Hugenholtz P."/>
            <person name="Kyrpides N.C."/>
            <person name="Klenk H.P."/>
            <person name="Detter J.C."/>
        </authorList>
    </citation>
    <scope>NUCLEOTIDE SEQUENCE [LARGE SCALE GENOMIC DNA]</scope>
    <source>
        <strain evidence="2">ATCC 13125 / DSM 2366 / CIP 104194 / JCM 7457 / NBRC 12017 / NCIMB 9290 / NRRL B-14731 / HIM 762-3</strain>
    </source>
</reference>
<dbReference type="EMBL" id="CP001681">
    <property type="protein sequence ID" value="ACU05570.1"/>
    <property type="molecule type" value="Genomic_DNA"/>
</dbReference>
<sequence length="76" mass="8651">MTTNFLRFTLILIVYTLNSCTKSDKVGCWKCTIKKTGSEKTRTVCDKTLQEAHDLVFSEEVGSWPTSVEKINCKED</sequence>
<proteinExistence type="predicted"/>
<dbReference type="AlphaFoldDB" id="C6XSK7"/>
<name>C6XSK7_PEDHD</name>
<evidence type="ECO:0000313" key="2">
    <source>
        <dbReference type="Proteomes" id="UP000000852"/>
    </source>
</evidence>
<protein>
    <submittedName>
        <fullName evidence="1">Uncharacterized protein</fullName>
    </submittedName>
</protein>
<organism evidence="1 2">
    <name type="scientific">Pedobacter heparinus (strain ATCC 13125 / DSM 2366 / CIP 104194 / JCM 7457 / NBRC 12017 / NCIMB 9290 / NRRL B-14731 / HIM 762-3)</name>
    <dbReference type="NCBI Taxonomy" id="485917"/>
    <lineage>
        <taxon>Bacteria</taxon>
        <taxon>Pseudomonadati</taxon>
        <taxon>Bacteroidota</taxon>
        <taxon>Sphingobacteriia</taxon>
        <taxon>Sphingobacteriales</taxon>
        <taxon>Sphingobacteriaceae</taxon>
        <taxon>Pedobacter</taxon>
    </lineage>
</organism>
<accession>C6XSK7</accession>
<dbReference type="Proteomes" id="UP000000852">
    <property type="component" value="Chromosome"/>
</dbReference>
<evidence type="ECO:0000313" key="1">
    <source>
        <dbReference type="EMBL" id="ACU05570.1"/>
    </source>
</evidence>
<gene>
    <name evidence="1" type="ordered locus">Phep_3376</name>
</gene>
<dbReference type="HOGENOM" id="CLU_2651205_0_0_10"/>
<dbReference type="KEGG" id="phe:Phep_3376"/>